<dbReference type="AlphaFoldDB" id="L8WR51"/>
<dbReference type="HOGENOM" id="CLU_2559880_0_0_1"/>
<evidence type="ECO:0000313" key="1">
    <source>
        <dbReference type="EMBL" id="ELU39228.1"/>
    </source>
</evidence>
<accession>L8WR51</accession>
<sequence length="82" mass="8957">MISAHGSNVLFPCKDFPRPSRKDSSQSINSSISFFHSITMYLESSGLSPESNAVAHTVVRVEHIALFTLSILFASLSSWAVN</sequence>
<dbReference type="EMBL" id="AFRT01001870">
    <property type="protein sequence ID" value="ELU39228.1"/>
    <property type="molecule type" value="Genomic_DNA"/>
</dbReference>
<evidence type="ECO:0000313" key="2">
    <source>
        <dbReference type="Proteomes" id="UP000011668"/>
    </source>
</evidence>
<reference evidence="1 2" key="1">
    <citation type="journal article" date="2013" name="Nat. Commun.">
        <title>The evolution and pathogenic mechanisms of the rice sheath blight pathogen.</title>
        <authorList>
            <person name="Zheng A."/>
            <person name="Lin R."/>
            <person name="Xu L."/>
            <person name="Qin P."/>
            <person name="Tang C."/>
            <person name="Ai P."/>
            <person name="Zhang D."/>
            <person name="Liu Y."/>
            <person name="Sun Z."/>
            <person name="Feng H."/>
            <person name="Wang Y."/>
            <person name="Chen Y."/>
            <person name="Liang X."/>
            <person name="Fu R."/>
            <person name="Li Q."/>
            <person name="Zhang J."/>
            <person name="Yu X."/>
            <person name="Xie Z."/>
            <person name="Ding L."/>
            <person name="Guan P."/>
            <person name="Tang J."/>
            <person name="Liang Y."/>
            <person name="Wang S."/>
            <person name="Deng Q."/>
            <person name="Li S."/>
            <person name="Zhu J."/>
            <person name="Wang L."/>
            <person name="Liu H."/>
            <person name="Li P."/>
        </authorList>
    </citation>
    <scope>NUCLEOTIDE SEQUENCE [LARGE SCALE GENOMIC DNA]</scope>
    <source>
        <strain evidence="2">AG-1 IA</strain>
    </source>
</reference>
<dbReference type="Proteomes" id="UP000011668">
    <property type="component" value="Unassembled WGS sequence"/>
</dbReference>
<organism evidence="1 2">
    <name type="scientific">Thanatephorus cucumeris (strain AG1-IA)</name>
    <name type="common">Rice sheath blight fungus</name>
    <name type="synonym">Rhizoctonia solani</name>
    <dbReference type="NCBI Taxonomy" id="983506"/>
    <lineage>
        <taxon>Eukaryota</taxon>
        <taxon>Fungi</taxon>
        <taxon>Dikarya</taxon>
        <taxon>Basidiomycota</taxon>
        <taxon>Agaricomycotina</taxon>
        <taxon>Agaricomycetes</taxon>
        <taxon>Cantharellales</taxon>
        <taxon>Ceratobasidiaceae</taxon>
        <taxon>Rhizoctonia</taxon>
        <taxon>Rhizoctonia solani AG-1</taxon>
    </lineage>
</organism>
<proteinExistence type="predicted"/>
<keyword evidence="2" id="KW-1185">Reference proteome</keyword>
<comment type="caution">
    <text evidence="1">The sequence shown here is derived from an EMBL/GenBank/DDBJ whole genome shotgun (WGS) entry which is preliminary data.</text>
</comment>
<name>L8WR51_THACA</name>
<protein>
    <submittedName>
        <fullName evidence="1">Uncharacterized protein</fullName>
    </submittedName>
</protein>
<gene>
    <name evidence="1" type="ORF">AG1IA_06743</name>
</gene>